<dbReference type="EMBL" id="BPLF01000003">
    <property type="protein sequence ID" value="GIX64365.1"/>
    <property type="molecule type" value="Genomic_DNA"/>
</dbReference>
<keyword evidence="3" id="KW-1185">Reference proteome</keyword>
<evidence type="ECO:0000256" key="1">
    <source>
        <dbReference type="SAM" id="MobiDB-lite"/>
    </source>
</evidence>
<feature type="region of interest" description="Disordered" evidence="1">
    <location>
        <begin position="62"/>
        <end position="85"/>
    </location>
</feature>
<dbReference type="RefSeq" id="XP_067716434.1">
    <property type="nucleotide sequence ID" value="XM_067860333.1"/>
</dbReference>
<sequence>MLGEVLTPLGGTIVVEPGVEVMPREVLAKVPAGSAISALSAYSCRKIDVLCNDAATEVPKTGPELEATSGVSATEVVDSPLNPKSCDSPHYGDVDAPDAVCTEHQVETAERYMEGIAEAHCTVPSEPGSTVAVAVAADTEPTAPELMVETATATLEPLETSTTSHETTSILQTQRWIPMVGTTAYIDTIQQLEKEMSTLVRLKPFHADEHDLLASPQSLLRLVACGALLAVVCHLLP</sequence>
<comment type="caution">
    <text evidence="2">The sequence shown here is derived from an EMBL/GenBank/DDBJ whole genome shotgun (WGS) entry which is preliminary data.</text>
</comment>
<gene>
    <name evidence="2" type="ORF">BcabD6B2_38000</name>
</gene>
<reference evidence="2 3" key="1">
    <citation type="submission" date="2021-06" db="EMBL/GenBank/DDBJ databases">
        <title>Genome sequence of Babesia caballi.</title>
        <authorList>
            <person name="Yamagishi J."/>
            <person name="Kidaka T."/>
            <person name="Ochi A."/>
        </authorList>
    </citation>
    <scope>NUCLEOTIDE SEQUENCE [LARGE SCALE GENOMIC DNA]</scope>
    <source>
        <strain evidence="2">USDA-D6B2</strain>
    </source>
</reference>
<accession>A0AAV4LXM8</accession>
<dbReference type="Proteomes" id="UP001497744">
    <property type="component" value="Unassembled WGS sequence"/>
</dbReference>
<name>A0AAV4LXM8_BABCB</name>
<evidence type="ECO:0000313" key="3">
    <source>
        <dbReference type="Proteomes" id="UP001497744"/>
    </source>
</evidence>
<evidence type="ECO:0000313" key="2">
    <source>
        <dbReference type="EMBL" id="GIX64365.1"/>
    </source>
</evidence>
<protein>
    <submittedName>
        <fullName evidence="2">DNA mismatch repair protein, putative</fullName>
    </submittedName>
</protein>
<proteinExistence type="predicted"/>
<dbReference type="GeneID" id="94195846"/>
<dbReference type="AlphaFoldDB" id="A0AAV4LXM8"/>
<organism evidence="2 3">
    <name type="scientific">Babesia caballi</name>
    <dbReference type="NCBI Taxonomy" id="5871"/>
    <lineage>
        <taxon>Eukaryota</taxon>
        <taxon>Sar</taxon>
        <taxon>Alveolata</taxon>
        <taxon>Apicomplexa</taxon>
        <taxon>Aconoidasida</taxon>
        <taxon>Piroplasmida</taxon>
        <taxon>Babesiidae</taxon>
        <taxon>Babesia</taxon>
    </lineage>
</organism>